<dbReference type="AlphaFoldDB" id="A0ABD3UHF3"/>
<comment type="caution">
    <text evidence="1">The sequence shown here is derived from an EMBL/GenBank/DDBJ whole genome shotgun (WGS) entry which is preliminary data.</text>
</comment>
<accession>A0ABD3UHF3</accession>
<proteinExistence type="predicted"/>
<protein>
    <submittedName>
        <fullName evidence="1">Uncharacterized protein</fullName>
    </submittedName>
</protein>
<dbReference type="EMBL" id="JBJQND010000016">
    <property type="protein sequence ID" value="KAL3848221.1"/>
    <property type="molecule type" value="Genomic_DNA"/>
</dbReference>
<keyword evidence="2" id="KW-1185">Reference proteome</keyword>
<evidence type="ECO:0000313" key="2">
    <source>
        <dbReference type="Proteomes" id="UP001634394"/>
    </source>
</evidence>
<gene>
    <name evidence="1" type="ORF">ACJMK2_019094</name>
</gene>
<dbReference type="Proteomes" id="UP001634394">
    <property type="component" value="Unassembled WGS sequence"/>
</dbReference>
<reference evidence="1 2" key="1">
    <citation type="submission" date="2024-11" db="EMBL/GenBank/DDBJ databases">
        <title>Chromosome-level genome assembly of the freshwater bivalve Anodonta woodiana.</title>
        <authorList>
            <person name="Chen X."/>
        </authorList>
    </citation>
    <scope>NUCLEOTIDE SEQUENCE [LARGE SCALE GENOMIC DNA]</scope>
    <source>
        <strain evidence="1">MN2024</strain>
        <tissue evidence="1">Gills</tissue>
    </source>
</reference>
<sequence length="86" mass="10148">MLFLFFKGISYTLYRQLCRGDEMLCGWRCQDCSFSYLDTEVTCTFNINPFFKVTKNKVKWSIQEPTLEIRQNNARYPDIQIALTGS</sequence>
<organism evidence="1 2">
    <name type="scientific">Sinanodonta woodiana</name>
    <name type="common">Chinese pond mussel</name>
    <name type="synonym">Anodonta woodiana</name>
    <dbReference type="NCBI Taxonomy" id="1069815"/>
    <lineage>
        <taxon>Eukaryota</taxon>
        <taxon>Metazoa</taxon>
        <taxon>Spiralia</taxon>
        <taxon>Lophotrochozoa</taxon>
        <taxon>Mollusca</taxon>
        <taxon>Bivalvia</taxon>
        <taxon>Autobranchia</taxon>
        <taxon>Heteroconchia</taxon>
        <taxon>Palaeoheterodonta</taxon>
        <taxon>Unionida</taxon>
        <taxon>Unionoidea</taxon>
        <taxon>Unionidae</taxon>
        <taxon>Unioninae</taxon>
        <taxon>Sinanodonta</taxon>
    </lineage>
</organism>
<evidence type="ECO:0000313" key="1">
    <source>
        <dbReference type="EMBL" id="KAL3848221.1"/>
    </source>
</evidence>
<name>A0ABD3UHF3_SINWO</name>